<dbReference type="GO" id="GO:0016705">
    <property type="term" value="F:oxidoreductase activity, acting on paired donors, with incorporation or reduction of molecular oxygen"/>
    <property type="evidence" value="ECO:0007669"/>
    <property type="project" value="InterPro"/>
</dbReference>
<dbReference type="GO" id="GO:0020037">
    <property type="term" value="F:heme binding"/>
    <property type="evidence" value="ECO:0007669"/>
    <property type="project" value="InterPro"/>
</dbReference>
<evidence type="ECO:0000256" key="6">
    <source>
        <dbReference type="ARBA" id="ARBA00023033"/>
    </source>
</evidence>
<keyword evidence="6" id="KW-0503">Monooxygenase</keyword>
<sequence>MHLQLGEISALVVSSRRVAKEILIKNDIAFANRPEILAGKIMYNSTDIALSPYGSYWRQMKKICTLELLSAKKVKSFSYIREAEVKLLTKSILSSSGSPINLSEKLHTLMNTITSRAAFGRIHKDQDLLVRMLQEVTDLAGGFDVADLFPSYKFLHVVTRMSSKLERIHKILDSIFTNVIEEHEKDVQNRKGVKEGMYKEDFLDILFRLKDSGDLEFPISTDNIKAVILVSFQYLKQ</sequence>
<dbReference type="PANTHER" id="PTHR47953">
    <property type="entry name" value="OS08G0105600 PROTEIN"/>
    <property type="match status" value="1"/>
</dbReference>
<keyword evidence="5" id="KW-0408">Iron</keyword>
<protein>
    <submittedName>
        <fullName evidence="7">Cytochrome P450</fullName>
    </submittedName>
</protein>
<dbReference type="GO" id="GO:0005506">
    <property type="term" value="F:iron ion binding"/>
    <property type="evidence" value="ECO:0007669"/>
    <property type="project" value="InterPro"/>
</dbReference>
<keyword evidence="3" id="KW-0479">Metal-binding</keyword>
<evidence type="ECO:0000256" key="4">
    <source>
        <dbReference type="ARBA" id="ARBA00023002"/>
    </source>
</evidence>
<comment type="similarity">
    <text evidence="1">Belongs to the cytochrome P450 family.</text>
</comment>
<dbReference type="InterPro" id="IPR036396">
    <property type="entry name" value="Cyt_P450_sf"/>
</dbReference>
<evidence type="ECO:0000313" key="8">
    <source>
        <dbReference type="Proteomes" id="UP000245207"/>
    </source>
</evidence>
<keyword evidence="2" id="KW-0349">Heme</keyword>
<organism evidence="7 8">
    <name type="scientific">Artemisia annua</name>
    <name type="common">Sweet wormwood</name>
    <dbReference type="NCBI Taxonomy" id="35608"/>
    <lineage>
        <taxon>Eukaryota</taxon>
        <taxon>Viridiplantae</taxon>
        <taxon>Streptophyta</taxon>
        <taxon>Embryophyta</taxon>
        <taxon>Tracheophyta</taxon>
        <taxon>Spermatophyta</taxon>
        <taxon>Magnoliopsida</taxon>
        <taxon>eudicotyledons</taxon>
        <taxon>Gunneridae</taxon>
        <taxon>Pentapetalae</taxon>
        <taxon>asterids</taxon>
        <taxon>campanulids</taxon>
        <taxon>Asterales</taxon>
        <taxon>Asteraceae</taxon>
        <taxon>Asteroideae</taxon>
        <taxon>Anthemideae</taxon>
        <taxon>Artemisiinae</taxon>
        <taxon>Artemisia</taxon>
    </lineage>
</organism>
<dbReference type="EMBL" id="PKPP01006117">
    <property type="protein sequence ID" value="PWA57601.1"/>
    <property type="molecule type" value="Genomic_DNA"/>
</dbReference>
<evidence type="ECO:0000256" key="3">
    <source>
        <dbReference type="ARBA" id="ARBA00022723"/>
    </source>
</evidence>
<comment type="caution">
    <text evidence="7">The sequence shown here is derived from an EMBL/GenBank/DDBJ whole genome shotgun (WGS) entry which is preliminary data.</text>
</comment>
<dbReference type="AlphaFoldDB" id="A0A2U1M8M2"/>
<dbReference type="InterPro" id="IPR001128">
    <property type="entry name" value="Cyt_P450"/>
</dbReference>
<dbReference type="STRING" id="35608.A0A2U1M8M2"/>
<dbReference type="PANTHER" id="PTHR47953:SF16">
    <property type="entry name" value="CYTOCHROME P450 71D8"/>
    <property type="match status" value="1"/>
</dbReference>
<keyword evidence="8" id="KW-1185">Reference proteome</keyword>
<keyword evidence="4" id="KW-0560">Oxidoreductase</keyword>
<dbReference type="OrthoDB" id="2789670at2759"/>
<accession>A0A2U1M8M2</accession>
<dbReference type="GO" id="GO:0004497">
    <property type="term" value="F:monooxygenase activity"/>
    <property type="evidence" value="ECO:0007669"/>
    <property type="project" value="UniProtKB-KW"/>
</dbReference>
<proteinExistence type="inferred from homology"/>
<name>A0A2U1M8M2_ARTAN</name>
<dbReference type="Proteomes" id="UP000245207">
    <property type="component" value="Unassembled WGS sequence"/>
</dbReference>
<evidence type="ECO:0000256" key="1">
    <source>
        <dbReference type="ARBA" id="ARBA00010617"/>
    </source>
</evidence>
<dbReference type="Gene3D" id="1.10.630.10">
    <property type="entry name" value="Cytochrome P450"/>
    <property type="match status" value="1"/>
</dbReference>
<dbReference type="InterPro" id="IPR052306">
    <property type="entry name" value="CYP450_71D"/>
</dbReference>
<evidence type="ECO:0000256" key="2">
    <source>
        <dbReference type="ARBA" id="ARBA00022617"/>
    </source>
</evidence>
<dbReference type="Pfam" id="PF00067">
    <property type="entry name" value="p450"/>
    <property type="match status" value="1"/>
</dbReference>
<evidence type="ECO:0000256" key="5">
    <source>
        <dbReference type="ARBA" id="ARBA00023004"/>
    </source>
</evidence>
<reference evidence="7 8" key="1">
    <citation type="journal article" date="2018" name="Mol. Plant">
        <title>The genome of Artemisia annua provides insight into the evolution of Asteraceae family and artemisinin biosynthesis.</title>
        <authorList>
            <person name="Shen Q."/>
            <person name="Zhang L."/>
            <person name="Liao Z."/>
            <person name="Wang S."/>
            <person name="Yan T."/>
            <person name="Shi P."/>
            <person name="Liu M."/>
            <person name="Fu X."/>
            <person name="Pan Q."/>
            <person name="Wang Y."/>
            <person name="Lv Z."/>
            <person name="Lu X."/>
            <person name="Zhang F."/>
            <person name="Jiang W."/>
            <person name="Ma Y."/>
            <person name="Chen M."/>
            <person name="Hao X."/>
            <person name="Li L."/>
            <person name="Tang Y."/>
            <person name="Lv G."/>
            <person name="Zhou Y."/>
            <person name="Sun X."/>
            <person name="Brodelius P.E."/>
            <person name="Rose J.K.C."/>
            <person name="Tang K."/>
        </authorList>
    </citation>
    <scope>NUCLEOTIDE SEQUENCE [LARGE SCALE GENOMIC DNA]</scope>
    <source>
        <strain evidence="8">cv. Huhao1</strain>
        <tissue evidence="7">Leaf</tissue>
    </source>
</reference>
<dbReference type="SUPFAM" id="SSF48264">
    <property type="entry name" value="Cytochrome P450"/>
    <property type="match status" value="1"/>
</dbReference>
<gene>
    <name evidence="7" type="ORF">CTI12_AA400500</name>
</gene>
<evidence type="ECO:0000313" key="7">
    <source>
        <dbReference type="EMBL" id="PWA57601.1"/>
    </source>
</evidence>